<comment type="caution">
    <text evidence="1">The sequence shown here is derived from an EMBL/GenBank/DDBJ whole genome shotgun (WGS) entry which is preliminary data.</text>
</comment>
<protein>
    <submittedName>
        <fullName evidence="1">Uncharacterized protein</fullName>
    </submittedName>
</protein>
<keyword evidence="2" id="KW-1185">Reference proteome</keyword>
<evidence type="ECO:0000313" key="1">
    <source>
        <dbReference type="EMBL" id="KAG0279172.1"/>
    </source>
</evidence>
<gene>
    <name evidence="1" type="ORF">BGZ97_009614</name>
</gene>
<reference evidence="1" key="1">
    <citation type="journal article" date="2020" name="Fungal Divers.">
        <title>Resolving the Mortierellaceae phylogeny through synthesis of multi-gene phylogenetics and phylogenomics.</title>
        <authorList>
            <person name="Vandepol N."/>
            <person name="Liber J."/>
            <person name="Desiro A."/>
            <person name="Na H."/>
            <person name="Kennedy M."/>
            <person name="Barry K."/>
            <person name="Grigoriev I.V."/>
            <person name="Miller A.N."/>
            <person name="O'Donnell K."/>
            <person name="Stajich J.E."/>
            <person name="Bonito G."/>
        </authorList>
    </citation>
    <scope>NUCLEOTIDE SEQUENCE</scope>
    <source>
        <strain evidence="1">NVP60</strain>
    </source>
</reference>
<evidence type="ECO:0000313" key="2">
    <source>
        <dbReference type="Proteomes" id="UP000823405"/>
    </source>
</evidence>
<organism evidence="1 2">
    <name type="scientific">Linnemannia gamsii</name>
    <dbReference type="NCBI Taxonomy" id="64522"/>
    <lineage>
        <taxon>Eukaryota</taxon>
        <taxon>Fungi</taxon>
        <taxon>Fungi incertae sedis</taxon>
        <taxon>Mucoromycota</taxon>
        <taxon>Mortierellomycotina</taxon>
        <taxon>Mortierellomycetes</taxon>
        <taxon>Mortierellales</taxon>
        <taxon>Mortierellaceae</taxon>
        <taxon>Linnemannia</taxon>
    </lineage>
</organism>
<name>A0A9P6QMB4_9FUNG</name>
<dbReference type="OrthoDB" id="2393824at2759"/>
<proteinExistence type="predicted"/>
<dbReference type="AlphaFoldDB" id="A0A9P6QMB4"/>
<accession>A0A9P6QMB4</accession>
<sequence length="95" mass="10915">MGLSMRMLHWAQSSGDSVKEYGSKAFPYIEFPEWTGVDSVKAYVDRLKEQLPDNGSKEGILETGKWDTAIERTETMITSWKDRQRRGNLCGELNR</sequence>
<dbReference type="Proteomes" id="UP000823405">
    <property type="component" value="Unassembled WGS sequence"/>
</dbReference>
<dbReference type="EMBL" id="JAAAIN010004670">
    <property type="protein sequence ID" value="KAG0279172.1"/>
    <property type="molecule type" value="Genomic_DNA"/>
</dbReference>